<keyword evidence="2" id="KW-1185">Reference proteome</keyword>
<dbReference type="STRING" id="1166018.FAES_3175"/>
<organism evidence="1 2">
    <name type="scientific">Fibrella aestuarina BUZ 2</name>
    <dbReference type="NCBI Taxonomy" id="1166018"/>
    <lineage>
        <taxon>Bacteria</taxon>
        <taxon>Pseudomonadati</taxon>
        <taxon>Bacteroidota</taxon>
        <taxon>Cytophagia</taxon>
        <taxon>Cytophagales</taxon>
        <taxon>Spirosomataceae</taxon>
        <taxon>Fibrella</taxon>
    </lineage>
</organism>
<reference evidence="1 2" key="1">
    <citation type="journal article" date="2012" name="J. Bacteriol.">
        <title>Genome Sequence of Fibrella aestuarina BUZ 2T, a Filamentous Marine Bacterium.</title>
        <authorList>
            <person name="Filippini M."/>
            <person name="Qi W."/>
            <person name="Blom J."/>
            <person name="Goesmann A."/>
            <person name="Smits T.H."/>
            <person name="Bagheri H.C."/>
        </authorList>
    </citation>
    <scope>NUCLEOTIDE SEQUENCE [LARGE SCALE GENOMIC DNA]</scope>
    <source>
        <strain evidence="2">BUZ 2T</strain>
    </source>
</reference>
<proteinExistence type="predicted"/>
<dbReference type="AlphaFoldDB" id="I0KAN1"/>
<dbReference type="RefSeq" id="WP_015332283.1">
    <property type="nucleotide sequence ID" value="NC_020054.1"/>
</dbReference>
<dbReference type="Proteomes" id="UP000011058">
    <property type="component" value="Chromosome"/>
</dbReference>
<dbReference type="HOGENOM" id="CLU_1370395_0_0_10"/>
<gene>
    <name evidence="1" type="ORF">FAES_3175</name>
</gene>
<protein>
    <submittedName>
        <fullName evidence="1">Uncharacterized protein</fullName>
    </submittedName>
</protein>
<dbReference type="EMBL" id="HE796683">
    <property type="protein sequence ID" value="CCH01184.1"/>
    <property type="molecule type" value="Genomic_DNA"/>
</dbReference>
<sequence>MYAQVSRPVRSERDHEARQRLIHQLKGQLATESPLLVPLNEPQPPRSLAAADRIYRQFVLTHRNSLVLPLFQQRHARSLLIDYGMLHTQNWSAIAYYTDQLVRGQSLDYPLITRALVRLKGHLPAGAYSALLRRATTVAEAEWHRQQQHIDLLDQQLAKVPTSRGQAVTRTLLQRGIAHLRADCIGPEVATLHRLAKSA</sequence>
<evidence type="ECO:0000313" key="1">
    <source>
        <dbReference type="EMBL" id="CCH01184.1"/>
    </source>
</evidence>
<evidence type="ECO:0000313" key="2">
    <source>
        <dbReference type="Proteomes" id="UP000011058"/>
    </source>
</evidence>
<dbReference type="KEGG" id="fae:FAES_3175"/>
<name>I0KAN1_9BACT</name>
<accession>I0KAN1</accession>
<dbReference type="OrthoDB" id="9829357at2"/>